<evidence type="ECO:0000256" key="2">
    <source>
        <dbReference type="SAM" id="MobiDB-lite"/>
    </source>
</evidence>
<feature type="region of interest" description="Disordered" evidence="2">
    <location>
        <begin position="209"/>
        <end position="238"/>
    </location>
</feature>
<gene>
    <name evidence="3" type="ORF">MELIAE_LOCUS4357</name>
</gene>
<reference evidence="3" key="1">
    <citation type="submission" date="2021-12" db="EMBL/GenBank/DDBJ databases">
        <authorList>
            <person name="King R."/>
        </authorList>
    </citation>
    <scope>NUCLEOTIDE SEQUENCE</scope>
</reference>
<evidence type="ECO:0000313" key="4">
    <source>
        <dbReference type="Proteomes" id="UP001154078"/>
    </source>
</evidence>
<dbReference type="EMBL" id="OV121133">
    <property type="protein sequence ID" value="CAH0551830.1"/>
    <property type="molecule type" value="Genomic_DNA"/>
</dbReference>
<accession>A0A9P0AXK5</accession>
<dbReference type="Proteomes" id="UP001154078">
    <property type="component" value="Chromosome 2"/>
</dbReference>
<keyword evidence="4" id="KW-1185">Reference proteome</keyword>
<evidence type="ECO:0000256" key="1">
    <source>
        <dbReference type="SAM" id="Coils"/>
    </source>
</evidence>
<keyword evidence="1" id="KW-0175">Coiled coil</keyword>
<dbReference type="AlphaFoldDB" id="A0A9P0AXK5"/>
<proteinExistence type="predicted"/>
<protein>
    <submittedName>
        <fullName evidence="3">Uncharacterized protein</fullName>
    </submittedName>
</protein>
<feature type="coiled-coil region" evidence="1">
    <location>
        <begin position="24"/>
        <end position="65"/>
    </location>
</feature>
<feature type="compositionally biased region" description="Basic and acidic residues" evidence="2">
    <location>
        <begin position="222"/>
        <end position="231"/>
    </location>
</feature>
<dbReference type="OrthoDB" id="6780253at2759"/>
<evidence type="ECO:0000313" key="3">
    <source>
        <dbReference type="EMBL" id="CAH0551830.1"/>
    </source>
</evidence>
<name>A0A9P0AXK5_BRAAE</name>
<sequence length="238" mass="27832">MTDKKKQITIEDVFNKLINIEAKADENQSSLNEIKNSLNQLKNEVSTLEKENQVLKDKFKKVEHQFKKNNIIVFGCPKDNTLEKNLLLLQKALGININQSDINNIYEIGEEKSEISKPLKIKLISFLKKKEILKNAYKLKELKETKNINIFISDDLSKEDQDIQKELRKYLNTAKKNKLKTKIVKNTLIVEDVSYTLENLKKNRDINFEKHDQQDIEVENSSQEKKAEPKTRTTRSKK</sequence>
<organism evidence="3 4">
    <name type="scientific">Brassicogethes aeneus</name>
    <name type="common">Rape pollen beetle</name>
    <name type="synonym">Meligethes aeneus</name>
    <dbReference type="NCBI Taxonomy" id="1431903"/>
    <lineage>
        <taxon>Eukaryota</taxon>
        <taxon>Metazoa</taxon>
        <taxon>Ecdysozoa</taxon>
        <taxon>Arthropoda</taxon>
        <taxon>Hexapoda</taxon>
        <taxon>Insecta</taxon>
        <taxon>Pterygota</taxon>
        <taxon>Neoptera</taxon>
        <taxon>Endopterygota</taxon>
        <taxon>Coleoptera</taxon>
        <taxon>Polyphaga</taxon>
        <taxon>Cucujiformia</taxon>
        <taxon>Nitidulidae</taxon>
        <taxon>Meligethinae</taxon>
        <taxon>Brassicogethes</taxon>
    </lineage>
</organism>